<gene>
    <name evidence="2" type="ORF">DBRI00130_LOCUS8728</name>
</gene>
<dbReference type="EMBL" id="HBNS01010805">
    <property type="protein sequence ID" value="CAE4595439.1"/>
    <property type="molecule type" value="Transcribed_RNA"/>
</dbReference>
<dbReference type="AlphaFoldDB" id="A0A7S4QVU2"/>
<reference evidence="2" key="1">
    <citation type="submission" date="2021-01" db="EMBL/GenBank/DDBJ databases">
        <authorList>
            <person name="Corre E."/>
            <person name="Pelletier E."/>
            <person name="Niang G."/>
            <person name="Scheremetjew M."/>
            <person name="Finn R."/>
            <person name="Kale V."/>
            <person name="Holt S."/>
            <person name="Cochrane G."/>
            <person name="Meng A."/>
            <person name="Brown T."/>
            <person name="Cohen L."/>
        </authorList>
    </citation>
    <scope>NUCLEOTIDE SEQUENCE</scope>
    <source>
        <strain evidence="2">GSO104</strain>
    </source>
</reference>
<organism evidence="2">
    <name type="scientific">Ditylum brightwellii</name>
    <dbReference type="NCBI Taxonomy" id="49249"/>
    <lineage>
        <taxon>Eukaryota</taxon>
        <taxon>Sar</taxon>
        <taxon>Stramenopiles</taxon>
        <taxon>Ochrophyta</taxon>
        <taxon>Bacillariophyta</taxon>
        <taxon>Mediophyceae</taxon>
        <taxon>Lithodesmiophycidae</taxon>
        <taxon>Lithodesmiales</taxon>
        <taxon>Lithodesmiaceae</taxon>
        <taxon>Ditylum</taxon>
    </lineage>
</organism>
<keyword evidence="1" id="KW-0175">Coiled coil</keyword>
<accession>A0A7S4QVU2</accession>
<sequence>MTLPMAQIYHHDEGLMDIAGFGGVSSHNNMYYHMSRPFNPQQQNRDFSKEENMSLHSSSYDTYSCGPSVTSNCNASWDGVSYPPLQNDDSSVVSSCAALKRQTQKRLSESDHTVATHMYDDWSDECSACDAIYDAVPCPSPLPTPSSHLPIHPSSASSHGESQIDSLASLEATEFDEDTPENLDDLERRIADLSLEIATMKGEVDICQFQCRKLTNEKDRELMRSEELEQENESLRKTIEEMERQALIEAMEATRGKTVTEAEKPITSKKNKQMPKGFLLTLHHVSFSDYDDDNEELDRYYITDDSNNVTTEETKVTDLVESTEHNKGRTLGALLSQALNVGRLFNGSGATPCA</sequence>
<proteinExistence type="predicted"/>
<feature type="coiled-coil region" evidence="1">
    <location>
        <begin position="183"/>
        <end position="245"/>
    </location>
</feature>
<name>A0A7S4QVU2_9STRA</name>
<protein>
    <submittedName>
        <fullName evidence="2">Uncharacterized protein</fullName>
    </submittedName>
</protein>
<evidence type="ECO:0000256" key="1">
    <source>
        <dbReference type="SAM" id="Coils"/>
    </source>
</evidence>
<evidence type="ECO:0000313" key="2">
    <source>
        <dbReference type="EMBL" id="CAE4595439.1"/>
    </source>
</evidence>